<organism evidence="5">
    <name type="scientific">Candidatus Caldatribacterium californiense</name>
    <dbReference type="NCBI Taxonomy" id="1454726"/>
    <lineage>
        <taxon>Bacteria</taxon>
        <taxon>Pseudomonadati</taxon>
        <taxon>Atribacterota</taxon>
        <taxon>Atribacteria</taxon>
        <taxon>Atribacterales</taxon>
        <taxon>Candidatus Caldatribacteriaceae</taxon>
        <taxon>Candidatus Caldatribacterium</taxon>
    </lineage>
</organism>
<evidence type="ECO:0000256" key="2">
    <source>
        <dbReference type="ARBA" id="ARBA00022980"/>
    </source>
</evidence>
<sequence>MGKGDHRTRRGKIFMGTYGKVRPRKRKKKEKEAA</sequence>
<dbReference type="InterPro" id="IPR030826">
    <property type="entry name" value="Ribosomal_bTHX/bTHXc/bTHXm"/>
</dbReference>
<feature type="compositionally biased region" description="Basic residues" evidence="4">
    <location>
        <begin position="21"/>
        <end position="34"/>
    </location>
</feature>
<name>A0A7V3YHQ4_9BACT</name>
<dbReference type="GO" id="GO:1990904">
    <property type="term" value="C:ribonucleoprotein complex"/>
    <property type="evidence" value="ECO:0007669"/>
    <property type="project" value="UniProtKB-KW"/>
</dbReference>
<dbReference type="InterPro" id="IPR031414">
    <property type="entry name" value="Ribosomal_bTHX"/>
</dbReference>
<dbReference type="AlphaFoldDB" id="A0A7V3YHQ4"/>
<feature type="region of interest" description="Disordered" evidence="4">
    <location>
        <begin position="1"/>
        <end position="34"/>
    </location>
</feature>
<feature type="compositionally biased region" description="Basic residues" evidence="4">
    <location>
        <begin position="1"/>
        <end position="12"/>
    </location>
</feature>
<evidence type="ECO:0000256" key="4">
    <source>
        <dbReference type="SAM" id="MobiDB-lite"/>
    </source>
</evidence>
<protein>
    <submittedName>
        <fullName evidence="5">30S ribosomal protein THX</fullName>
    </submittedName>
</protein>
<reference evidence="5" key="1">
    <citation type="journal article" date="2020" name="mSystems">
        <title>Genome- and Community-Level Interaction Insights into Carbon Utilization and Element Cycling Functions of Hydrothermarchaeota in Hydrothermal Sediment.</title>
        <authorList>
            <person name="Zhou Z."/>
            <person name="Liu Y."/>
            <person name="Xu W."/>
            <person name="Pan J."/>
            <person name="Luo Z.H."/>
            <person name="Li M."/>
        </authorList>
    </citation>
    <scope>NUCLEOTIDE SEQUENCE [LARGE SCALE GENOMIC DNA]</scope>
    <source>
        <strain evidence="5">SpSt-747</strain>
    </source>
</reference>
<gene>
    <name evidence="5" type="ORF">ENV30_08490</name>
</gene>
<comment type="caution">
    <text evidence="5">The sequence shown here is derived from an EMBL/GenBank/DDBJ whole genome shotgun (WGS) entry which is preliminary data.</text>
</comment>
<comment type="similarity">
    <text evidence="1">Belongs to the bacterial ribosomal protein bTHX family.</text>
</comment>
<evidence type="ECO:0000256" key="3">
    <source>
        <dbReference type="ARBA" id="ARBA00023274"/>
    </source>
</evidence>
<dbReference type="EMBL" id="DTFV01000122">
    <property type="protein sequence ID" value="HGI31323.1"/>
    <property type="molecule type" value="Genomic_DNA"/>
</dbReference>
<accession>A0A7V3YHQ4</accession>
<proteinExistence type="inferred from homology"/>
<keyword evidence="2 5" id="KW-0689">Ribosomal protein</keyword>
<keyword evidence="3" id="KW-0687">Ribonucleoprotein</keyword>
<evidence type="ECO:0000256" key="1">
    <source>
        <dbReference type="ARBA" id="ARBA00010834"/>
    </source>
</evidence>
<evidence type="ECO:0000313" key="5">
    <source>
        <dbReference type="EMBL" id="HGI31323.1"/>
    </source>
</evidence>
<dbReference type="NCBIfam" id="TIGR04560">
    <property type="entry name" value="ribo_THX"/>
    <property type="match status" value="1"/>
</dbReference>
<dbReference type="Pfam" id="PF17070">
    <property type="entry name" value="Thx"/>
    <property type="match status" value="1"/>
</dbReference>
<dbReference type="GO" id="GO:0005840">
    <property type="term" value="C:ribosome"/>
    <property type="evidence" value="ECO:0007669"/>
    <property type="project" value="UniProtKB-KW"/>
</dbReference>